<reference evidence="1 2" key="1">
    <citation type="journal article" date="2021" name="BMC Genomics">
        <title>Datura genome reveals duplications of psychoactive alkaloid biosynthetic genes and high mutation rate following tissue culture.</title>
        <authorList>
            <person name="Rajewski A."/>
            <person name="Carter-House D."/>
            <person name="Stajich J."/>
            <person name="Litt A."/>
        </authorList>
    </citation>
    <scope>NUCLEOTIDE SEQUENCE [LARGE SCALE GENOMIC DNA]</scope>
    <source>
        <strain evidence="1">AR-01</strain>
    </source>
</reference>
<feature type="non-terminal residue" evidence="1">
    <location>
        <position position="61"/>
    </location>
</feature>
<evidence type="ECO:0000313" key="2">
    <source>
        <dbReference type="Proteomes" id="UP000823775"/>
    </source>
</evidence>
<comment type="caution">
    <text evidence="1">The sequence shown here is derived from an EMBL/GenBank/DDBJ whole genome shotgun (WGS) entry which is preliminary data.</text>
</comment>
<evidence type="ECO:0000313" key="1">
    <source>
        <dbReference type="EMBL" id="MCD7466412.1"/>
    </source>
</evidence>
<name>A0ABS8T724_DATST</name>
<sequence length="61" mass="6800">GLLNKKVKASEAQLQSGGYYPMHGTREESQSLDHSLLVDVDVETWIKKGISESPEPKLRSM</sequence>
<dbReference type="EMBL" id="JACEIK010001139">
    <property type="protein sequence ID" value="MCD7466412.1"/>
    <property type="molecule type" value="Genomic_DNA"/>
</dbReference>
<feature type="non-terminal residue" evidence="1">
    <location>
        <position position="1"/>
    </location>
</feature>
<proteinExistence type="predicted"/>
<dbReference type="Proteomes" id="UP000823775">
    <property type="component" value="Unassembled WGS sequence"/>
</dbReference>
<keyword evidence="2" id="KW-1185">Reference proteome</keyword>
<accession>A0ABS8T724</accession>
<gene>
    <name evidence="1" type="ORF">HAX54_003067</name>
</gene>
<organism evidence="1 2">
    <name type="scientific">Datura stramonium</name>
    <name type="common">Jimsonweed</name>
    <name type="synonym">Common thornapple</name>
    <dbReference type="NCBI Taxonomy" id="4076"/>
    <lineage>
        <taxon>Eukaryota</taxon>
        <taxon>Viridiplantae</taxon>
        <taxon>Streptophyta</taxon>
        <taxon>Embryophyta</taxon>
        <taxon>Tracheophyta</taxon>
        <taxon>Spermatophyta</taxon>
        <taxon>Magnoliopsida</taxon>
        <taxon>eudicotyledons</taxon>
        <taxon>Gunneridae</taxon>
        <taxon>Pentapetalae</taxon>
        <taxon>asterids</taxon>
        <taxon>lamiids</taxon>
        <taxon>Solanales</taxon>
        <taxon>Solanaceae</taxon>
        <taxon>Solanoideae</taxon>
        <taxon>Datureae</taxon>
        <taxon>Datura</taxon>
    </lineage>
</organism>
<protein>
    <submittedName>
        <fullName evidence="1">Uncharacterized protein</fullName>
    </submittedName>
</protein>